<evidence type="ECO:0000259" key="5">
    <source>
        <dbReference type="PROSITE" id="PS51900"/>
    </source>
</evidence>
<comment type="caution">
    <text evidence="6">The sequence shown here is derived from an EMBL/GenBank/DDBJ whole genome shotgun (WGS) entry which is preliminary data.</text>
</comment>
<dbReference type="Gene3D" id="1.10.443.10">
    <property type="entry name" value="Intergrase catalytic core"/>
    <property type="match status" value="1"/>
</dbReference>
<dbReference type="PROSITE" id="PS51900">
    <property type="entry name" value="CB"/>
    <property type="match status" value="1"/>
</dbReference>
<dbReference type="GO" id="GO:0006310">
    <property type="term" value="P:DNA recombination"/>
    <property type="evidence" value="ECO:0007669"/>
    <property type="project" value="UniProtKB-KW"/>
</dbReference>
<protein>
    <recommendedName>
        <fullName evidence="8">Site-specific recombinase XerD</fullName>
    </recommendedName>
</protein>
<organism evidence="6 7">
    <name type="scientific">Halarchaeum grantii</name>
    <dbReference type="NCBI Taxonomy" id="1193105"/>
    <lineage>
        <taxon>Archaea</taxon>
        <taxon>Methanobacteriati</taxon>
        <taxon>Methanobacteriota</taxon>
        <taxon>Stenosarchaea group</taxon>
        <taxon>Halobacteria</taxon>
        <taxon>Halobacteriales</taxon>
        <taxon>Halobacteriaceae</taxon>
    </lineage>
</organism>
<name>A0A830FEY9_9EURY</name>
<evidence type="ECO:0000256" key="1">
    <source>
        <dbReference type="ARBA" id="ARBA00023125"/>
    </source>
</evidence>
<evidence type="ECO:0000259" key="4">
    <source>
        <dbReference type="PROSITE" id="PS51898"/>
    </source>
</evidence>
<dbReference type="InterPro" id="IPR011010">
    <property type="entry name" value="DNA_brk_join_enz"/>
</dbReference>
<dbReference type="Proteomes" id="UP000628840">
    <property type="component" value="Unassembled WGS sequence"/>
</dbReference>
<evidence type="ECO:0000256" key="3">
    <source>
        <dbReference type="PROSITE-ProRule" id="PRU01248"/>
    </source>
</evidence>
<dbReference type="AlphaFoldDB" id="A0A830FEY9"/>
<feature type="domain" description="Core-binding (CB)" evidence="5">
    <location>
        <begin position="95"/>
        <end position="194"/>
    </location>
</feature>
<dbReference type="OrthoDB" id="303624at2157"/>
<dbReference type="PROSITE" id="PS51898">
    <property type="entry name" value="TYR_RECOMBINASE"/>
    <property type="match status" value="1"/>
</dbReference>
<dbReference type="RefSeq" id="WP_188884063.1">
    <property type="nucleotide sequence ID" value="NZ_BMPF01000004.1"/>
</dbReference>
<proteinExistence type="predicted"/>
<dbReference type="EMBL" id="BMPF01000004">
    <property type="protein sequence ID" value="GGL39978.1"/>
    <property type="molecule type" value="Genomic_DNA"/>
</dbReference>
<accession>A0A830FEY9</accession>
<evidence type="ECO:0000313" key="6">
    <source>
        <dbReference type="EMBL" id="GGL39978.1"/>
    </source>
</evidence>
<keyword evidence="2" id="KW-0233">DNA recombination</keyword>
<evidence type="ECO:0000256" key="2">
    <source>
        <dbReference type="ARBA" id="ARBA00023172"/>
    </source>
</evidence>
<sequence>MTISGSSGDVRWSLLEYDELADAYQEHVEPEFRADGHDPTAEKPTHAWLRENGFRTLLYTLREHHDTTFGTFWSEKLGYSENEAAEGYEWAVDDEATVEALESFLDSRRNRGDLSESSIKALRGRLNRYVRAYYAATGEDAVLRRVDPGGDVPAHRATDAAWAAIDRLDADDDLADRTVARIHEAASHWYDYLLRRQRASVNPVTGVGEEYNWDRQTDGDPVALDATHVRALTNATETVAERLLVIALCGWGLRSGEVAGLHASQFALDADPPFVAFDERKNGPGEVSLLYGVDVLEDRLTELSEREEWNGHLFPSSQSSSGHIANQTVRNRFADLVTRTGLPSEIGGEPPVPQMGRRFWYSAYSEAVEDVAESIEEIAAEQGSSDSTVVLENYLSDERARQLRREHMREQLREAFD</sequence>
<dbReference type="GO" id="GO:0015074">
    <property type="term" value="P:DNA integration"/>
    <property type="evidence" value="ECO:0007669"/>
    <property type="project" value="InterPro"/>
</dbReference>
<feature type="domain" description="Tyr recombinase" evidence="4">
    <location>
        <begin position="219"/>
        <end position="408"/>
    </location>
</feature>
<gene>
    <name evidence="6" type="ORF">GCM10009037_24690</name>
</gene>
<reference evidence="6 7" key="1">
    <citation type="journal article" date="2019" name="Int. J. Syst. Evol. Microbiol.">
        <title>The Global Catalogue of Microorganisms (GCM) 10K type strain sequencing project: providing services to taxonomists for standard genome sequencing and annotation.</title>
        <authorList>
            <consortium name="The Broad Institute Genomics Platform"/>
            <consortium name="The Broad Institute Genome Sequencing Center for Infectious Disease"/>
            <person name="Wu L."/>
            <person name="Ma J."/>
        </authorList>
    </citation>
    <scope>NUCLEOTIDE SEQUENCE [LARGE SCALE GENOMIC DNA]</scope>
    <source>
        <strain evidence="6 7">JCM 19585</strain>
    </source>
</reference>
<dbReference type="SUPFAM" id="SSF56349">
    <property type="entry name" value="DNA breaking-rejoining enzymes"/>
    <property type="match status" value="1"/>
</dbReference>
<evidence type="ECO:0000313" key="7">
    <source>
        <dbReference type="Proteomes" id="UP000628840"/>
    </source>
</evidence>
<keyword evidence="1 3" id="KW-0238">DNA-binding</keyword>
<dbReference type="InterPro" id="IPR002104">
    <property type="entry name" value="Integrase_catalytic"/>
</dbReference>
<dbReference type="InterPro" id="IPR044068">
    <property type="entry name" value="CB"/>
</dbReference>
<evidence type="ECO:0008006" key="8">
    <source>
        <dbReference type="Google" id="ProtNLM"/>
    </source>
</evidence>
<dbReference type="GO" id="GO:0003677">
    <property type="term" value="F:DNA binding"/>
    <property type="evidence" value="ECO:0007669"/>
    <property type="project" value="UniProtKB-UniRule"/>
</dbReference>
<keyword evidence="7" id="KW-1185">Reference proteome</keyword>
<dbReference type="InterPro" id="IPR013762">
    <property type="entry name" value="Integrase-like_cat_sf"/>
</dbReference>